<sequence>MQGRVDYTDVAIIGTISALIGGFLFWRHCTSNASAKANPKTPETAPSSVASAVKPTSAPAAKKSLIAKATELSTDTGRLFLFFGSQTGTSEDLATRIAKEVSDTLGVASLVCDPEEYDMAELANWPNSGCKDLFSFFFSTYGEGEPTDNAADFYNWVMNGKGSGADAGDEEDEMTDGSILEGMSYAIFSLGNKTYEHYNAIGRRLDNRLTKLGATRVGEHGEGDDDSSLEEDFLAWKPYFMTALADYFGVSAMSSSTMRNRPHIPIFDVVDAEATDNLFLGELSSDKPRMWIRANTSESDGFEMVLNQQYKETAPATSYDAKHPFYSRLATSKPLFNNTSDTQEFSGAVMTTSNTPYWTVSGSKVSIQRQCYHMELDLSGSELTYQTGDHLGIWADNSSESVNRLAAALGIADLDRVIDLKPFPKSTQPNFKKPFPTPCTLRAALTNYVDISEIPKQFHLEVLGKYATVESEKQRLVELAEDRSQYTEVVQKGCKCLAQILEEFKSVKVPLGVVLVELLSRVAIRYYSISSSSAEDPTKLSITAVLVRYAIASPAALPKNKSDQKRTVIIREGVATSCLQRKHFASKHPEANQDVTTDVKKRCSVPLLYLPVCIRASTFRLPADVSTPILMVGPGTGVAPFRAFVLERIAAAKRGQSVGPTWLFSGCRSQGVDELYQEEFAALIKLVKADHLDIDFRLIMAYSRDGAQKVYVQHRLMEFSTDVWDLLHTQRGHFYICGDAKHMAHDVSNSLSEIASQTGEMSEEAGKQWLKDLRASNRYFEDVWS</sequence>
<dbReference type="Pfam" id="PF00667">
    <property type="entry name" value="FAD_binding_1"/>
    <property type="match status" value="1"/>
</dbReference>
<comment type="cofactor">
    <cofactor evidence="2">
        <name>FAD</name>
        <dbReference type="ChEBI" id="CHEBI:57692"/>
    </cofactor>
</comment>
<evidence type="ECO:0000313" key="13">
    <source>
        <dbReference type="Proteomes" id="UP001648503"/>
    </source>
</evidence>
<keyword evidence="4" id="KW-0288">FMN</keyword>
<evidence type="ECO:0000259" key="11">
    <source>
        <dbReference type="PROSITE" id="PS51384"/>
    </source>
</evidence>
<dbReference type="PRINTS" id="PR00369">
    <property type="entry name" value="FLAVODOXIN"/>
</dbReference>
<dbReference type="Gene3D" id="3.40.50.360">
    <property type="match status" value="1"/>
</dbReference>
<evidence type="ECO:0000259" key="10">
    <source>
        <dbReference type="PROSITE" id="PS50902"/>
    </source>
</evidence>
<protein>
    <recommendedName>
        <fullName evidence="8">NADPH--hemoprotein reductase</fullName>
        <ecNumber evidence="8">1.6.2.4</ecNumber>
    </recommendedName>
</protein>
<dbReference type="Gene3D" id="1.20.990.10">
    <property type="entry name" value="NADPH-cytochrome p450 Reductase, Chain A, domain 3"/>
    <property type="match status" value="1"/>
</dbReference>
<dbReference type="InterPro" id="IPR039261">
    <property type="entry name" value="FNR_nucleotide-bd"/>
</dbReference>
<dbReference type="SUPFAM" id="SSF52343">
    <property type="entry name" value="Ferredoxin reductase-like, C-terminal NADP-linked domain"/>
    <property type="match status" value="1"/>
</dbReference>
<evidence type="ECO:0000313" key="12">
    <source>
        <dbReference type="EMBL" id="KAH6585606.1"/>
    </source>
</evidence>
<feature type="domain" description="FAD-binding FR-type" evidence="11">
    <location>
        <begin position="352"/>
        <end position="622"/>
    </location>
</feature>
<dbReference type="Gene3D" id="3.40.50.80">
    <property type="entry name" value="Nucleotide-binding domain of ferredoxin-NADP reductase (FNR) module"/>
    <property type="match status" value="1"/>
</dbReference>
<dbReference type="InterPro" id="IPR029039">
    <property type="entry name" value="Flavoprotein-like_sf"/>
</dbReference>
<evidence type="ECO:0000256" key="9">
    <source>
        <dbReference type="SAM" id="Phobius"/>
    </source>
</evidence>
<dbReference type="InterPro" id="IPR001433">
    <property type="entry name" value="OxRdtase_FAD/NAD-bd"/>
</dbReference>
<comment type="caution">
    <text evidence="12">The sequence shown here is derived from an EMBL/GenBank/DDBJ whole genome shotgun (WGS) entry which is preliminary data.</text>
</comment>
<evidence type="ECO:0000256" key="6">
    <source>
        <dbReference type="ARBA" id="ARBA00022857"/>
    </source>
</evidence>
<comment type="cofactor">
    <cofactor evidence="1">
        <name>FMN</name>
        <dbReference type="ChEBI" id="CHEBI:58210"/>
    </cofactor>
</comment>
<dbReference type="SUPFAM" id="SSF63380">
    <property type="entry name" value="Riboflavin synthase domain-like"/>
    <property type="match status" value="1"/>
</dbReference>
<evidence type="ECO:0000256" key="3">
    <source>
        <dbReference type="ARBA" id="ARBA00022630"/>
    </source>
</evidence>
<gene>
    <name evidence="12" type="ORF">BASA50_001214</name>
</gene>
<keyword evidence="9" id="KW-1133">Transmembrane helix</keyword>
<keyword evidence="13" id="KW-1185">Reference proteome</keyword>
<dbReference type="Gene3D" id="2.40.30.10">
    <property type="entry name" value="Translation factors"/>
    <property type="match status" value="2"/>
</dbReference>
<keyword evidence="7" id="KW-0560">Oxidoreductase</keyword>
<keyword evidence="6" id="KW-0521">NADP</keyword>
<dbReference type="Pfam" id="PF00175">
    <property type="entry name" value="NAD_binding_1"/>
    <property type="match status" value="1"/>
</dbReference>
<reference evidence="12 13" key="1">
    <citation type="submission" date="2021-02" db="EMBL/GenBank/DDBJ databases">
        <title>Variation within the Batrachochytrium salamandrivorans European outbreak.</title>
        <authorList>
            <person name="Kelly M."/>
            <person name="Pasmans F."/>
            <person name="Shea T.P."/>
            <person name="Munoz J.F."/>
            <person name="Carranza S."/>
            <person name="Cuomo C.A."/>
            <person name="Martel A."/>
        </authorList>
    </citation>
    <scope>NUCLEOTIDE SEQUENCE [LARGE SCALE GENOMIC DNA]</scope>
    <source>
        <strain evidence="12 13">AMFP18/2</strain>
    </source>
</reference>
<evidence type="ECO:0000256" key="2">
    <source>
        <dbReference type="ARBA" id="ARBA00001974"/>
    </source>
</evidence>
<evidence type="ECO:0000256" key="1">
    <source>
        <dbReference type="ARBA" id="ARBA00001917"/>
    </source>
</evidence>
<evidence type="ECO:0000256" key="8">
    <source>
        <dbReference type="ARBA" id="ARBA00023797"/>
    </source>
</evidence>
<dbReference type="EMBL" id="JAFCIX010000580">
    <property type="protein sequence ID" value="KAH6585606.1"/>
    <property type="molecule type" value="Genomic_DNA"/>
</dbReference>
<dbReference type="PRINTS" id="PR00371">
    <property type="entry name" value="FPNCR"/>
</dbReference>
<dbReference type="Proteomes" id="UP001648503">
    <property type="component" value="Unassembled WGS sequence"/>
</dbReference>
<dbReference type="SUPFAM" id="SSF52218">
    <property type="entry name" value="Flavoproteins"/>
    <property type="match status" value="1"/>
</dbReference>
<keyword evidence="5" id="KW-0274">FAD</keyword>
<dbReference type="PANTHER" id="PTHR19384:SF17">
    <property type="entry name" value="NADPH--CYTOCHROME P450 REDUCTASE"/>
    <property type="match status" value="1"/>
</dbReference>
<evidence type="ECO:0000256" key="7">
    <source>
        <dbReference type="ARBA" id="ARBA00023002"/>
    </source>
</evidence>
<dbReference type="InterPro" id="IPR001094">
    <property type="entry name" value="Flavdoxin-like"/>
</dbReference>
<dbReference type="Pfam" id="PF00258">
    <property type="entry name" value="Flavodoxin_1"/>
    <property type="match status" value="1"/>
</dbReference>
<dbReference type="InterPro" id="IPR017927">
    <property type="entry name" value="FAD-bd_FR_type"/>
</dbReference>
<dbReference type="InterPro" id="IPR001709">
    <property type="entry name" value="Flavoprot_Pyr_Nucl_cyt_Rdtase"/>
</dbReference>
<dbReference type="PROSITE" id="PS51384">
    <property type="entry name" value="FAD_FR"/>
    <property type="match status" value="1"/>
</dbReference>
<dbReference type="InterPro" id="IPR003097">
    <property type="entry name" value="CysJ-like_FAD-binding"/>
</dbReference>
<organism evidence="12 13">
    <name type="scientific">Batrachochytrium salamandrivorans</name>
    <dbReference type="NCBI Taxonomy" id="1357716"/>
    <lineage>
        <taxon>Eukaryota</taxon>
        <taxon>Fungi</taxon>
        <taxon>Fungi incertae sedis</taxon>
        <taxon>Chytridiomycota</taxon>
        <taxon>Chytridiomycota incertae sedis</taxon>
        <taxon>Chytridiomycetes</taxon>
        <taxon>Rhizophydiales</taxon>
        <taxon>Rhizophydiales incertae sedis</taxon>
        <taxon>Batrachochytrium</taxon>
    </lineage>
</organism>
<keyword evidence="9" id="KW-0812">Transmembrane</keyword>
<evidence type="ECO:0000256" key="5">
    <source>
        <dbReference type="ARBA" id="ARBA00022827"/>
    </source>
</evidence>
<dbReference type="PANTHER" id="PTHR19384">
    <property type="entry name" value="NITRIC OXIDE SYNTHASE-RELATED"/>
    <property type="match status" value="1"/>
</dbReference>
<dbReference type="InterPro" id="IPR023173">
    <property type="entry name" value="NADPH_Cyt_P450_Rdtase_alpha"/>
</dbReference>
<dbReference type="PROSITE" id="PS50902">
    <property type="entry name" value="FLAVODOXIN_LIKE"/>
    <property type="match status" value="1"/>
</dbReference>
<accession>A0ABQ8ERZ1</accession>
<keyword evidence="3" id="KW-0285">Flavoprotein</keyword>
<proteinExistence type="predicted"/>
<feature type="domain" description="Flavodoxin-like" evidence="10">
    <location>
        <begin position="79"/>
        <end position="241"/>
    </location>
</feature>
<name>A0ABQ8ERZ1_9FUNG</name>
<keyword evidence="9" id="KW-0472">Membrane</keyword>
<dbReference type="InterPro" id="IPR017938">
    <property type="entry name" value="Riboflavin_synthase-like_b-brl"/>
</dbReference>
<feature type="transmembrane region" description="Helical" evidence="9">
    <location>
        <begin position="7"/>
        <end position="26"/>
    </location>
</feature>
<dbReference type="EC" id="1.6.2.4" evidence="8"/>
<evidence type="ECO:0000256" key="4">
    <source>
        <dbReference type="ARBA" id="ARBA00022643"/>
    </source>
</evidence>
<dbReference type="InterPro" id="IPR008254">
    <property type="entry name" value="Flavodoxin/NO_synth"/>
</dbReference>